<evidence type="ECO:0000256" key="2">
    <source>
        <dbReference type="SAM" id="MobiDB-lite"/>
    </source>
</evidence>
<dbReference type="AlphaFoldDB" id="A0AA36G079"/>
<dbReference type="GO" id="GO:0030020">
    <property type="term" value="F:extracellular matrix structural constituent conferring tensile strength"/>
    <property type="evidence" value="ECO:0007669"/>
    <property type="project" value="TreeGrafter"/>
</dbReference>
<name>A0AA36G079_9BILA</name>
<dbReference type="InterPro" id="IPR008160">
    <property type="entry name" value="Collagen"/>
</dbReference>
<feature type="compositionally biased region" description="Pro residues" evidence="2">
    <location>
        <begin position="63"/>
        <end position="72"/>
    </location>
</feature>
<dbReference type="InterPro" id="IPR050149">
    <property type="entry name" value="Collagen_superfamily"/>
</dbReference>
<evidence type="ECO:0000313" key="3">
    <source>
        <dbReference type="EMBL" id="CAJ0573554.1"/>
    </source>
</evidence>
<keyword evidence="1" id="KW-0677">Repeat</keyword>
<sequence length="412" mass="43450">MIGSNGRNGRSGKYVLPPKNDDLSCQKCPTALQGPPGHPGVKGPRGNPGNHGTDGRPGVPARKGPPGPPGVRGPPGEIGMQGPPGDPGRVLNGAPPGQPGQLGHMGPRGKPGANGNDGRSGGAGPAGLRGDPGQRGSDGQRGLPGPTGPPGSPGIQGNSYEQNTPTKSGYEQEEQEEEEEEQQYEPKPTAAGGASAASLSYDNSVPSVQPPQGSEYARARAHARSRAHAIPSRIPANFANEPPAYLEPMSRAHGTPNYGIQPQASYQRTASDYGFGAVGYQNTSPYQKISKIMVALLAISIAVALLWPSTEQQLAASEAQEKEKFKMKLMNQLKGAMGNSKKCEQIEDKEERAACFEKLMDDMKKKMEILRSRKEAAGQSDKTLQDAFQKADELSKHIDPSKINFGKSKSEL</sequence>
<feature type="compositionally biased region" description="Gly residues" evidence="2">
    <location>
        <begin position="118"/>
        <end position="127"/>
    </location>
</feature>
<evidence type="ECO:0000313" key="4">
    <source>
        <dbReference type="Proteomes" id="UP001177023"/>
    </source>
</evidence>
<gene>
    <name evidence="3" type="ORF">MSPICULIGERA_LOCUS11909</name>
</gene>
<proteinExistence type="predicted"/>
<evidence type="ECO:0000256" key="1">
    <source>
        <dbReference type="ARBA" id="ARBA00022737"/>
    </source>
</evidence>
<feature type="non-terminal residue" evidence="3">
    <location>
        <position position="1"/>
    </location>
</feature>
<dbReference type="Proteomes" id="UP001177023">
    <property type="component" value="Unassembled WGS sequence"/>
</dbReference>
<comment type="caution">
    <text evidence="3">The sequence shown here is derived from an EMBL/GenBank/DDBJ whole genome shotgun (WGS) entry which is preliminary data.</text>
</comment>
<dbReference type="PANTHER" id="PTHR24023:SF1082">
    <property type="entry name" value="COLLAGEN TRIPLE HELIX REPEAT"/>
    <property type="match status" value="1"/>
</dbReference>
<feature type="region of interest" description="Disordered" evidence="2">
    <location>
        <begin position="1"/>
        <end position="224"/>
    </location>
</feature>
<reference evidence="3" key="1">
    <citation type="submission" date="2023-06" db="EMBL/GenBank/DDBJ databases">
        <authorList>
            <person name="Delattre M."/>
        </authorList>
    </citation>
    <scope>NUCLEOTIDE SEQUENCE</scope>
    <source>
        <strain evidence="3">AF72</strain>
    </source>
</reference>
<feature type="region of interest" description="Disordered" evidence="2">
    <location>
        <begin position="371"/>
        <end position="412"/>
    </location>
</feature>
<keyword evidence="4" id="KW-1185">Reference proteome</keyword>
<feature type="compositionally biased region" description="Polar residues" evidence="2">
    <location>
        <begin position="158"/>
        <end position="169"/>
    </location>
</feature>
<organism evidence="3 4">
    <name type="scientific">Mesorhabditis spiculigera</name>
    <dbReference type="NCBI Taxonomy" id="96644"/>
    <lineage>
        <taxon>Eukaryota</taxon>
        <taxon>Metazoa</taxon>
        <taxon>Ecdysozoa</taxon>
        <taxon>Nematoda</taxon>
        <taxon>Chromadorea</taxon>
        <taxon>Rhabditida</taxon>
        <taxon>Rhabditina</taxon>
        <taxon>Rhabditomorpha</taxon>
        <taxon>Rhabditoidea</taxon>
        <taxon>Rhabditidae</taxon>
        <taxon>Mesorhabditinae</taxon>
        <taxon>Mesorhabditis</taxon>
    </lineage>
</organism>
<feature type="compositionally biased region" description="Basic and acidic residues" evidence="2">
    <location>
        <begin position="389"/>
        <end position="400"/>
    </location>
</feature>
<accession>A0AA36G079</accession>
<feature type="compositionally biased region" description="Polar residues" evidence="2">
    <location>
        <begin position="200"/>
        <end position="212"/>
    </location>
</feature>
<feature type="compositionally biased region" description="Acidic residues" evidence="2">
    <location>
        <begin position="171"/>
        <end position="183"/>
    </location>
</feature>
<protein>
    <submittedName>
        <fullName evidence="3">Uncharacterized protein</fullName>
    </submittedName>
</protein>
<dbReference type="GO" id="GO:0030198">
    <property type="term" value="P:extracellular matrix organization"/>
    <property type="evidence" value="ECO:0007669"/>
    <property type="project" value="TreeGrafter"/>
</dbReference>
<dbReference type="EMBL" id="CATQJA010002620">
    <property type="protein sequence ID" value="CAJ0573554.1"/>
    <property type="molecule type" value="Genomic_DNA"/>
</dbReference>
<dbReference type="PANTHER" id="PTHR24023">
    <property type="entry name" value="COLLAGEN ALPHA"/>
    <property type="match status" value="1"/>
</dbReference>
<dbReference type="Pfam" id="PF01391">
    <property type="entry name" value="Collagen"/>
    <property type="match status" value="2"/>
</dbReference>
<dbReference type="GO" id="GO:0005615">
    <property type="term" value="C:extracellular space"/>
    <property type="evidence" value="ECO:0007669"/>
    <property type="project" value="TreeGrafter"/>
</dbReference>
<dbReference type="GO" id="GO:0031012">
    <property type="term" value="C:extracellular matrix"/>
    <property type="evidence" value="ECO:0007669"/>
    <property type="project" value="TreeGrafter"/>
</dbReference>